<organism evidence="3 4">
    <name type="scientific">Cavenderia fasciculata</name>
    <name type="common">Slime mold</name>
    <name type="synonym">Dictyostelium fasciculatum</name>
    <dbReference type="NCBI Taxonomy" id="261658"/>
    <lineage>
        <taxon>Eukaryota</taxon>
        <taxon>Amoebozoa</taxon>
        <taxon>Evosea</taxon>
        <taxon>Eumycetozoa</taxon>
        <taxon>Dictyostelia</taxon>
        <taxon>Acytosteliales</taxon>
        <taxon>Cavenderiaceae</taxon>
        <taxon>Cavenderia</taxon>
    </lineage>
</organism>
<evidence type="ECO:0000259" key="2">
    <source>
        <dbReference type="Pfam" id="PF03259"/>
    </source>
</evidence>
<dbReference type="Proteomes" id="UP000007797">
    <property type="component" value="Unassembled WGS sequence"/>
</dbReference>
<comment type="similarity">
    <text evidence="1">Belongs to the GAMAD family.</text>
</comment>
<evidence type="ECO:0000313" key="3">
    <source>
        <dbReference type="EMBL" id="EGG24786.1"/>
    </source>
</evidence>
<dbReference type="AlphaFoldDB" id="F4PGF2"/>
<evidence type="ECO:0000313" key="4">
    <source>
        <dbReference type="Proteomes" id="UP000007797"/>
    </source>
</evidence>
<reference evidence="4" key="1">
    <citation type="journal article" date="2011" name="Genome Res.">
        <title>Phylogeny-wide analysis of social amoeba genomes highlights ancient origins for complex intercellular communication.</title>
        <authorList>
            <person name="Heidel A.J."/>
            <person name="Lawal H.M."/>
            <person name="Felder M."/>
            <person name="Schilde C."/>
            <person name="Helps N.R."/>
            <person name="Tunggal B."/>
            <person name="Rivero F."/>
            <person name="John U."/>
            <person name="Schleicher M."/>
            <person name="Eichinger L."/>
            <person name="Platzer M."/>
            <person name="Noegel A.A."/>
            <person name="Schaap P."/>
            <person name="Gloeckner G."/>
        </authorList>
    </citation>
    <scope>NUCLEOTIDE SEQUENCE [LARGE SCALE GENOMIC DNA]</scope>
    <source>
        <strain evidence="4">SH3</strain>
    </source>
</reference>
<dbReference type="EMBL" id="GL883006">
    <property type="protein sequence ID" value="EGG24786.1"/>
    <property type="molecule type" value="Genomic_DNA"/>
</dbReference>
<sequence length="93" mass="10747">MSTDSEIQETFNRIQSQHKGVKGILIVNKFGSILKSTFDNESNTQYSKLILDLYPRLDSLLKVNDPRDELSFFRVRSKDNDIMISPVVNQIQQ</sequence>
<dbReference type="KEGG" id="dfa:DFA_03030"/>
<accession>F4PGF2</accession>
<dbReference type="GeneID" id="14877243"/>
<protein>
    <submittedName>
        <fullName evidence="3">Cytoplasmic dynein light chain</fullName>
    </submittedName>
</protein>
<keyword evidence="4" id="KW-1185">Reference proteome</keyword>
<gene>
    <name evidence="3" type="primary">dlcC</name>
    <name evidence="3" type="ORF">DFA_03030</name>
</gene>
<dbReference type="Pfam" id="PF03259">
    <property type="entry name" value="Robl_LC7"/>
    <property type="match status" value="1"/>
</dbReference>
<dbReference type="STRING" id="1054147.F4PGF2"/>
<dbReference type="Gene3D" id="3.30.450.30">
    <property type="entry name" value="Dynein light chain 2a, cytoplasmic"/>
    <property type="match status" value="1"/>
</dbReference>
<name>F4PGF2_CACFS</name>
<dbReference type="OrthoDB" id="9985637at2759"/>
<feature type="domain" description="Roadblock/LAMTOR2" evidence="2">
    <location>
        <begin position="9"/>
        <end position="87"/>
    </location>
</feature>
<dbReference type="SUPFAM" id="SSF103196">
    <property type="entry name" value="Roadblock/LC7 domain"/>
    <property type="match status" value="1"/>
</dbReference>
<dbReference type="OMA" id="HDYFMIV"/>
<dbReference type="PANTHER" id="PTHR10779">
    <property type="entry name" value="DYNEIN LIGHT CHAIN ROADBLOCK"/>
    <property type="match status" value="1"/>
</dbReference>
<evidence type="ECO:0000256" key="1">
    <source>
        <dbReference type="ARBA" id="ARBA00007191"/>
    </source>
</evidence>
<dbReference type="RefSeq" id="XP_004362637.1">
    <property type="nucleotide sequence ID" value="XM_004362580.1"/>
</dbReference>
<dbReference type="InterPro" id="IPR004942">
    <property type="entry name" value="Roadblock/LAMTOR2_dom"/>
</dbReference>
<proteinExistence type="inferred from homology"/>